<evidence type="ECO:0000313" key="3">
    <source>
        <dbReference type="Proteomes" id="UP001278766"/>
    </source>
</evidence>
<protein>
    <submittedName>
        <fullName evidence="2">Uncharacterized protein</fullName>
    </submittedName>
</protein>
<sequence>MSPDTCKRVRCHLVMGSMRRCTTLGLLEKLCRGMGASKHTSGTGKAKKEKTSTWCWEVIHTTYVTKKERIRPFGRASGLEVALCETNEQESESRPIPSGGFRGAVQLHRRLPKGLCSLPESRLPPLSGAGAPIFSVAGSMSCISSLRCNTRKRDISAGPCALPPASSGRMAFFMQPWKNFSSCFFAPVVGGNVVRGKFFFSAVWLPHAAAKDLLSVSQFVNLLVLGAPLFLARHTKSAGCALGLRCSMPSFERKRETASRSHATSRCQGRGRQGIIILTTDVPSLSTWTWLKDGRMGDRAVLAANCTHQFNDSKPSTESPGAGLSPVPRASSSTNTPCFKAELLGP</sequence>
<gene>
    <name evidence="2" type="ORF">B0H64DRAFT_211265</name>
</gene>
<proteinExistence type="predicted"/>
<accession>A0AAE0LQ41</accession>
<dbReference type="GeneID" id="87836382"/>
<dbReference type="Proteomes" id="UP001278766">
    <property type="component" value="Unassembled WGS sequence"/>
</dbReference>
<dbReference type="EMBL" id="JAUEPN010000006">
    <property type="protein sequence ID" value="KAK3293358.1"/>
    <property type="molecule type" value="Genomic_DNA"/>
</dbReference>
<evidence type="ECO:0000256" key="1">
    <source>
        <dbReference type="SAM" id="MobiDB-lite"/>
    </source>
</evidence>
<name>A0AAE0LQ41_9PEZI</name>
<feature type="region of interest" description="Disordered" evidence="1">
    <location>
        <begin position="311"/>
        <end position="346"/>
    </location>
</feature>
<organism evidence="2 3">
    <name type="scientific">Chaetomium fimeti</name>
    <dbReference type="NCBI Taxonomy" id="1854472"/>
    <lineage>
        <taxon>Eukaryota</taxon>
        <taxon>Fungi</taxon>
        <taxon>Dikarya</taxon>
        <taxon>Ascomycota</taxon>
        <taxon>Pezizomycotina</taxon>
        <taxon>Sordariomycetes</taxon>
        <taxon>Sordariomycetidae</taxon>
        <taxon>Sordariales</taxon>
        <taxon>Chaetomiaceae</taxon>
        <taxon>Chaetomium</taxon>
    </lineage>
</organism>
<dbReference type="AlphaFoldDB" id="A0AAE0LQ41"/>
<dbReference type="RefSeq" id="XP_062656872.1">
    <property type="nucleotide sequence ID" value="XM_062799434.1"/>
</dbReference>
<keyword evidence="3" id="KW-1185">Reference proteome</keyword>
<reference evidence="2" key="1">
    <citation type="journal article" date="2023" name="Mol. Phylogenet. Evol.">
        <title>Genome-scale phylogeny and comparative genomics of the fungal order Sordariales.</title>
        <authorList>
            <person name="Hensen N."/>
            <person name="Bonometti L."/>
            <person name="Westerberg I."/>
            <person name="Brannstrom I.O."/>
            <person name="Guillou S."/>
            <person name="Cros-Aarteil S."/>
            <person name="Calhoun S."/>
            <person name="Haridas S."/>
            <person name="Kuo A."/>
            <person name="Mondo S."/>
            <person name="Pangilinan J."/>
            <person name="Riley R."/>
            <person name="LaButti K."/>
            <person name="Andreopoulos B."/>
            <person name="Lipzen A."/>
            <person name="Chen C."/>
            <person name="Yan M."/>
            <person name="Daum C."/>
            <person name="Ng V."/>
            <person name="Clum A."/>
            <person name="Steindorff A."/>
            <person name="Ohm R.A."/>
            <person name="Martin F."/>
            <person name="Silar P."/>
            <person name="Natvig D.O."/>
            <person name="Lalanne C."/>
            <person name="Gautier V."/>
            <person name="Ament-Velasquez S.L."/>
            <person name="Kruys A."/>
            <person name="Hutchinson M.I."/>
            <person name="Powell A.J."/>
            <person name="Barry K."/>
            <person name="Miller A.N."/>
            <person name="Grigoriev I.V."/>
            <person name="Debuchy R."/>
            <person name="Gladieux P."/>
            <person name="Hiltunen Thoren M."/>
            <person name="Johannesson H."/>
        </authorList>
    </citation>
    <scope>NUCLEOTIDE SEQUENCE</scope>
    <source>
        <strain evidence="2">CBS 168.71</strain>
    </source>
</reference>
<evidence type="ECO:0000313" key="2">
    <source>
        <dbReference type="EMBL" id="KAK3293358.1"/>
    </source>
</evidence>
<comment type="caution">
    <text evidence="2">The sequence shown here is derived from an EMBL/GenBank/DDBJ whole genome shotgun (WGS) entry which is preliminary data.</text>
</comment>
<reference evidence="2" key="2">
    <citation type="submission" date="2023-06" db="EMBL/GenBank/DDBJ databases">
        <authorList>
            <consortium name="Lawrence Berkeley National Laboratory"/>
            <person name="Haridas S."/>
            <person name="Hensen N."/>
            <person name="Bonometti L."/>
            <person name="Westerberg I."/>
            <person name="Brannstrom I.O."/>
            <person name="Guillou S."/>
            <person name="Cros-Aarteil S."/>
            <person name="Calhoun S."/>
            <person name="Kuo A."/>
            <person name="Mondo S."/>
            <person name="Pangilinan J."/>
            <person name="Riley R."/>
            <person name="Labutti K."/>
            <person name="Andreopoulos B."/>
            <person name="Lipzen A."/>
            <person name="Chen C."/>
            <person name="Yanf M."/>
            <person name="Daum C."/>
            <person name="Ng V."/>
            <person name="Clum A."/>
            <person name="Steindorff A."/>
            <person name="Ohm R."/>
            <person name="Martin F."/>
            <person name="Silar P."/>
            <person name="Natvig D."/>
            <person name="Lalanne C."/>
            <person name="Gautier V."/>
            <person name="Ament-Velasquez S.L."/>
            <person name="Kruys A."/>
            <person name="Hutchinson M.I."/>
            <person name="Powell A.J."/>
            <person name="Barry K."/>
            <person name="Miller A.N."/>
            <person name="Grigoriev I.V."/>
            <person name="Debuchy R."/>
            <person name="Gladieux P."/>
            <person name="Thoren M.H."/>
            <person name="Johannesson H."/>
        </authorList>
    </citation>
    <scope>NUCLEOTIDE SEQUENCE</scope>
    <source>
        <strain evidence="2">CBS 168.71</strain>
    </source>
</reference>